<evidence type="ECO:0008006" key="3">
    <source>
        <dbReference type="Google" id="ProtNLM"/>
    </source>
</evidence>
<sequence>MNENKFNKGQYEKAAERAKELLDKGIGITEIINMTGLSEERINKIHNKMKR</sequence>
<reference evidence="1 2" key="1">
    <citation type="submission" date="2021-06" db="EMBL/GenBank/DDBJ databases">
        <authorList>
            <person name="Sun Q."/>
            <person name="Li D."/>
        </authorList>
    </citation>
    <scope>NUCLEOTIDE SEQUENCE [LARGE SCALE GENOMIC DNA]</scope>
    <source>
        <strain evidence="1 2">MSJ-4</strain>
    </source>
</reference>
<dbReference type="RefSeq" id="WP_187117376.1">
    <property type="nucleotide sequence ID" value="NZ_JAHLQL010000001.1"/>
</dbReference>
<evidence type="ECO:0000313" key="2">
    <source>
        <dbReference type="Proteomes" id="UP000736583"/>
    </source>
</evidence>
<accession>A0ABS6EXC6</accession>
<proteinExistence type="predicted"/>
<organism evidence="1 2">
    <name type="scientific">Clostridium simiarum</name>
    <dbReference type="NCBI Taxonomy" id="2841506"/>
    <lineage>
        <taxon>Bacteria</taxon>
        <taxon>Bacillati</taxon>
        <taxon>Bacillota</taxon>
        <taxon>Clostridia</taxon>
        <taxon>Eubacteriales</taxon>
        <taxon>Clostridiaceae</taxon>
        <taxon>Clostridium</taxon>
    </lineage>
</organism>
<dbReference type="Proteomes" id="UP000736583">
    <property type="component" value="Unassembled WGS sequence"/>
</dbReference>
<evidence type="ECO:0000313" key="1">
    <source>
        <dbReference type="EMBL" id="MBU5590884.1"/>
    </source>
</evidence>
<name>A0ABS6EXC6_9CLOT</name>
<gene>
    <name evidence="1" type="ORF">KQI89_03830</name>
</gene>
<protein>
    <recommendedName>
        <fullName evidence="3">Transposase</fullName>
    </recommendedName>
</protein>
<keyword evidence="2" id="KW-1185">Reference proteome</keyword>
<comment type="caution">
    <text evidence="1">The sequence shown here is derived from an EMBL/GenBank/DDBJ whole genome shotgun (WGS) entry which is preliminary data.</text>
</comment>
<dbReference type="EMBL" id="JAHLQL010000001">
    <property type="protein sequence ID" value="MBU5590884.1"/>
    <property type="molecule type" value="Genomic_DNA"/>
</dbReference>